<gene>
    <name evidence="2" type="ORF">HB662_15260</name>
</gene>
<feature type="compositionally biased region" description="Polar residues" evidence="1">
    <location>
        <begin position="9"/>
        <end position="28"/>
    </location>
</feature>
<dbReference type="EMBL" id="JAAVTX010000004">
    <property type="protein sequence ID" value="NKE46144.1"/>
    <property type="molecule type" value="Genomic_DNA"/>
</dbReference>
<sequence length="50" mass="5630">MHTYDERLSTQFHSNGSTLPAQANSQTGREPVISSLTRDEIRRIVMDLIG</sequence>
<accession>A0ABX1F1H3</accession>
<name>A0ABX1F1H3_9PROT</name>
<organism evidence="2 3">
    <name type="scientific">Falsiroseomonas frigidaquae</name>
    <dbReference type="NCBI Taxonomy" id="487318"/>
    <lineage>
        <taxon>Bacteria</taxon>
        <taxon>Pseudomonadati</taxon>
        <taxon>Pseudomonadota</taxon>
        <taxon>Alphaproteobacteria</taxon>
        <taxon>Acetobacterales</taxon>
        <taxon>Roseomonadaceae</taxon>
        <taxon>Falsiroseomonas</taxon>
    </lineage>
</organism>
<protein>
    <submittedName>
        <fullName evidence="2">Uncharacterized protein</fullName>
    </submittedName>
</protein>
<reference evidence="2 3" key="1">
    <citation type="submission" date="2020-03" db="EMBL/GenBank/DDBJ databases">
        <title>Roseomonas selenitidurans sp. nov. isolated from soil.</title>
        <authorList>
            <person name="Liu H."/>
        </authorList>
    </citation>
    <scope>NUCLEOTIDE SEQUENCE [LARGE SCALE GENOMIC DNA]</scope>
    <source>
        <strain evidence="2 3">JCM 15073</strain>
    </source>
</reference>
<feature type="region of interest" description="Disordered" evidence="1">
    <location>
        <begin position="1"/>
        <end position="34"/>
    </location>
</feature>
<dbReference type="Proteomes" id="UP000765160">
    <property type="component" value="Unassembled WGS sequence"/>
</dbReference>
<evidence type="ECO:0000313" key="3">
    <source>
        <dbReference type="Proteomes" id="UP000765160"/>
    </source>
</evidence>
<proteinExistence type="predicted"/>
<evidence type="ECO:0000256" key="1">
    <source>
        <dbReference type="SAM" id="MobiDB-lite"/>
    </source>
</evidence>
<dbReference type="RefSeq" id="WP_168050652.1">
    <property type="nucleotide sequence ID" value="NZ_JAATJR010000004.1"/>
</dbReference>
<keyword evidence="3" id="KW-1185">Reference proteome</keyword>
<evidence type="ECO:0000313" key="2">
    <source>
        <dbReference type="EMBL" id="NKE46144.1"/>
    </source>
</evidence>
<comment type="caution">
    <text evidence="2">The sequence shown here is derived from an EMBL/GenBank/DDBJ whole genome shotgun (WGS) entry which is preliminary data.</text>
</comment>